<dbReference type="GO" id="GO:0046872">
    <property type="term" value="F:metal ion binding"/>
    <property type="evidence" value="ECO:0007669"/>
    <property type="project" value="UniProtKB-KW"/>
</dbReference>
<accession>E1R9W7</accession>
<dbReference type="InterPro" id="IPR023635">
    <property type="entry name" value="Peptide_deformylase"/>
</dbReference>
<reference evidence="3 4" key="1">
    <citation type="journal article" date="2010" name="Stand. Genomic Sci.">
        <title>Complete genome sequence of Spirochaeta smaragdinae type strain (SEBR 4228).</title>
        <authorList>
            <person name="Mavromatis K."/>
            <person name="Yasawong M."/>
            <person name="Chertkov O."/>
            <person name="Lapidus A."/>
            <person name="Lucas S."/>
            <person name="Nolan M."/>
            <person name="Del Rio T.G."/>
            <person name="Tice H."/>
            <person name="Cheng J.F."/>
            <person name="Pitluck S."/>
            <person name="Liolios K."/>
            <person name="Ivanova N."/>
            <person name="Tapia R."/>
            <person name="Han C."/>
            <person name="Bruce D."/>
            <person name="Goodwin L."/>
            <person name="Pati A."/>
            <person name="Chen A."/>
            <person name="Palaniappan K."/>
            <person name="Land M."/>
            <person name="Hauser L."/>
            <person name="Chang Y.J."/>
            <person name="Jeffries C.D."/>
            <person name="Detter J.C."/>
            <person name="Rohde M."/>
            <person name="Brambilla E."/>
            <person name="Spring S."/>
            <person name="Goker M."/>
            <person name="Sikorski J."/>
            <person name="Woyke T."/>
            <person name="Bristow J."/>
            <person name="Eisen J.A."/>
            <person name="Markowitz V."/>
            <person name="Hugenholtz P."/>
            <person name="Klenk H.P."/>
            <person name="Kyrpides N.C."/>
        </authorList>
    </citation>
    <scope>NUCLEOTIDE SEQUENCE [LARGE SCALE GENOMIC DNA]</scope>
    <source>
        <strain evidence="4">DSM 11293 / JCM 15392 / SEBR 4228</strain>
    </source>
</reference>
<gene>
    <name evidence="2" type="primary">def</name>
    <name evidence="3" type="ordered locus">Spirs_4212</name>
</gene>
<dbReference type="KEGG" id="ssm:Spirs_4212"/>
<feature type="binding site" evidence="2">
    <location>
        <position position="94"/>
    </location>
    <ligand>
        <name>Fe cation</name>
        <dbReference type="ChEBI" id="CHEBI:24875"/>
    </ligand>
</feature>
<dbReference type="EC" id="3.5.1.88" evidence="2"/>
<dbReference type="SUPFAM" id="SSF56420">
    <property type="entry name" value="Peptide deformylase"/>
    <property type="match status" value="1"/>
</dbReference>
<dbReference type="EMBL" id="CP002116">
    <property type="protein sequence ID" value="ADK83286.1"/>
    <property type="molecule type" value="Genomic_DNA"/>
</dbReference>
<dbReference type="HOGENOM" id="CLU_061901_4_2_12"/>
<dbReference type="CDD" id="cd00487">
    <property type="entry name" value="Pep_deformylase"/>
    <property type="match status" value="1"/>
</dbReference>
<dbReference type="HAMAP" id="MF_00163">
    <property type="entry name" value="Pep_deformylase"/>
    <property type="match status" value="1"/>
</dbReference>
<comment type="similarity">
    <text evidence="1 2">Belongs to the polypeptide deformylase family.</text>
</comment>
<feature type="binding site" evidence="2">
    <location>
        <position position="141"/>
    </location>
    <ligand>
        <name>Fe cation</name>
        <dbReference type="ChEBI" id="CHEBI:24875"/>
    </ligand>
</feature>
<name>E1R9W7_SEDSS</name>
<comment type="catalytic activity">
    <reaction evidence="2">
        <text>N-terminal N-formyl-L-methionyl-[peptide] + H2O = N-terminal L-methionyl-[peptide] + formate</text>
        <dbReference type="Rhea" id="RHEA:24420"/>
        <dbReference type="Rhea" id="RHEA-COMP:10639"/>
        <dbReference type="Rhea" id="RHEA-COMP:10640"/>
        <dbReference type="ChEBI" id="CHEBI:15377"/>
        <dbReference type="ChEBI" id="CHEBI:15740"/>
        <dbReference type="ChEBI" id="CHEBI:49298"/>
        <dbReference type="ChEBI" id="CHEBI:64731"/>
        <dbReference type="EC" id="3.5.1.88"/>
    </reaction>
</comment>
<dbReference type="AlphaFoldDB" id="E1R9W7"/>
<keyword evidence="2" id="KW-0408">Iron</keyword>
<dbReference type="OrthoDB" id="9784988at2"/>
<dbReference type="PIRSF" id="PIRSF004749">
    <property type="entry name" value="Pep_def"/>
    <property type="match status" value="1"/>
</dbReference>
<dbReference type="RefSeq" id="WP_013256742.1">
    <property type="nucleotide sequence ID" value="NC_014364.1"/>
</dbReference>
<dbReference type="PRINTS" id="PR01576">
    <property type="entry name" value="PDEFORMYLASE"/>
</dbReference>
<dbReference type="PANTHER" id="PTHR10458:SF22">
    <property type="entry name" value="PEPTIDE DEFORMYLASE"/>
    <property type="match status" value="1"/>
</dbReference>
<dbReference type="Pfam" id="PF01327">
    <property type="entry name" value="Pep_deformylase"/>
    <property type="match status" value="1"/>
</dbReference>
<feature type="active site" evidence="2">
    <location>
        <position position="138"/>
    </location>
</feature>
<dbReference type="eggNOG" id="COG0242">
    <property type="taxonomic scope" value="Bacteria"/>
</dbReference>
<keyword evidence="2" id="KW-0648">Protein biosynthesis</keyword>
<evidence type="ECO:0000313" key="3">
    <source>
        <dbReference type="EMBL" id="ADK83286.1"/>
    </source>
</evidence>
<protein>
    <recommendedName>
        <fullName evidence="2">Peptide deformylase</fullName>
        <shortName evidence="2">PDF</shortName>
        <ecNumber evidence="2">3.5.1.88</ecNumber>
    </recommendedName>
    <alternativeName>
        <fullName evidence="2">Polypeptide deformylase</fullName>
    </alternativeName>
</protein>
<comment type="cofactor">
    <cofactor evidence="2">
        <name>Fe(2+)</name>
        <dbReference type="ChEBI" id="CHEBI:29033"/>
    </cofactor>
    <text evidence="2">Binds 1 Fe(2+) ion.</text>
</comment>
<evidence type="ECO:0000256" key="1">
    <source>
        <dbReference type="ARBA" id="ARBA00010759"/>
    </source>
</evidence>
<dbReference type="Gene3D" id="3.90.45.10">
    <property type="entry name" value="Peptide deformylase"/>
    <property type="match status" value="1"/>
</dbReference>
<organism evidence="3 4">
    <name type="scientific">Sediminispirochaeta smaragdinae (strain DSM 11293 / JCM 15392 / SEBR 4228)</name>
    <name type="common">Spirochaeta smaragdinae</name>
    <dbReference type="NCBI Taxonomy" id="573413"/>
    <lineage>
        <taxon>Bacteria</taxon>
        <taxon>Pseudomonadati</taxon>
        <taxon>Spirochaetota</taxon>
        <taxon>Spirochaetia</taxon>
        <taxon>Spirochaetales</taxon>
        <taxon>Spirochaetaceae</taxon>
        <taxon>Sediminispirochaeta</taxon>
    </lineage>
</organism>
<dbReference type="STRING" id="573413.Spirs_4212"/>
<proteinExistence type="inferred from homology"/>
<evidence type="ECO:0000256" key="2">
    <source>
        <dbReference type="HAMAP-Rule" id="MF_00163"/>
    </source>
</evidence>
<keyword evidence="4" id="KW-1185">Reference proteome</keyword>
<sequence>MQTNILLLGDPRLRKKATTASLPADTQLRREDERLQKALEAFRAEKGFGRAIAAPQIGISKRVIALHLDGKTFSIFNPVITSHSEETFLLWDDCMSFPDLLVKVRRYTSISIVYQDALGREHRWEKPDRSLSELLQHEIDHLDGILAIDRAIDRKSIIYRSVFEETTPYFVRQVD</sequence>
<keyword evidence="2" id="KW-0479">Metal-binding</keyword>
<dbReference type="InterPro" id="IPR036821">
    <property type="entry name" value="Peptide_deformylase_sf"/>
</dbReference>
<comment type="function">
    <text evidence="2">Removes the formyl group from the N-terminal Met of newly synthesized proteins. Requires at least a dipeptide for an efficient rate of reaction. N-terminal L-methionine is a prerequisite for activity but the enzyme has broad specificity at other positions.</text>
</comment>
<dbReference type="GO" id="GO:0042586">
    <property type="term" value="F:peptide deformylase activity"/>
    <property type="evidence" value="ECO:0007669"/>
    <property type="project" value="UniProtKB-UniRule"/>
</dbReference>
<evidence type="ECO:0000313" key="4">
    <source>
        <dbReference type="Proteomes" id="UP000002318"/>
    </source>
</evidence>
<dbReference type="PANTHER" id="PTHR10458">
    <property type="entry name" value="PEPTIDE DEFORMYLASE"/>
    <property type="match status" value="1"/>
</dbReference>
<keyword evidence="2" id="KW-0378">Hydrolase</keyword>
<dbReference type="Proteomes" id="UP000002318">
    <property type="component" value="Chromosome"/>
</dbReference>
<dbReference type="GO" id="GO:0006412">
    <property type="term" value="P:translation"/>
    <property type="evidence" value="ECO:0007669"/>
    <property type="project" value="UniProtKB-UniRule"/>
</dbReference>
<feature type="binding site" evidence="2">
    <location>
        <position position="137"/>
    </location>
    <ligand>
        <name>Fe cation</name>
        <dbReference type="ChEBI" id="CHEBI:24875"/>
    </ligand>
</feature>